<evidence type="ECO:0000313" key="2">
    <source>
        <dbReference type="EMBL" id="MCW4631188.1"/>
    </source>
</evidence>
<protein>
    <submittedName>
        <fullName evidence="2">Uncharacterized protein</fullName>
    </submittedName>
</protein>
<proteinExistence type="predicted"/>
<evidence type="ECO:0000313" key="3">
    <source>
        <dbReference type="Proteomes" id="UP001431181"/>
    </source>
</evidence>
<comment type="caution">
    <text evidence="2">The sequence shown here is derived from an EMBL/GenBank/DDBJ whole genome shotgun (WGS) entry which is preliminary data.</text>
</comment>
<evidence type="ECO:0000256" key="1">
    <source>
        <dbReference type="SAM" id="SignalP"/>
    </source>
</evidence>
<feature type="chain" id="PRO_5046311904" evidence="1">
    <location>
        <begin position="29"/>
        <end position="156"/>
    </location>
</feature>
<gene>
    <name evidence="2" type="ORF">ONZ52_20580</name>
</gene>
<accession>A0ABT3KKV3</accession>
<feature type="signal peptide" evidence="1">
    <location>
        <begin position="1"/>
        <end position="28"/>
    </location>
</feature>
<dbReference type="RefSeq" id="WP_265220524.1">
    <property type="nucleotide sequence ID" value="NZ_JAPEUL010000011.1"/>
</dbReference>
<reference evidence="2" key="1">
    <citation type="submission" date="2022-11" db="EMBL/GenBank/DDBJ databases">
        <title>Marinomonas sp. nov., isolated from marine algae.</title>
        <authorList>
            <person name="Choi D.G."/>
            <person name="Kim J.M."/>
            <person name="Lee J.K."/>
            <person name="Baek J.H."/>
            <person name="Jeon C.O."/>
        </authorList>
    </citation>
    <scope>NUCLEOTIDE SEQUENCE</scope>
    <source>
        <strain evidence="2">KJ51-3</strain>
    </source>
</reference>
<sequence length="156" mass="17364">MTKLLPAKHLLSIAMVSAFLAVVLVALPDDDIEDKNTISLEANFEVIDQSQLMLQDLRQLAPTSNTAVPNTFISTNNIKTDTTNTNTTTTTTTTTIHDIPAPEALVQKSAPLYLKNKLLKLNPATRCLSYYQLKVSQHKISTKSPWLIQNKKHCFK</sequence>
<dbReference type="Proteomes" id="UP001431181">
    <property type="component" value="Unassembled WGS sequence"/>
</dbReference>
<organism evidence="2 3">
    <name type="scientific">Marinomonas rhodophyticola</name>
    <dbReference type="NCBI Taxonomy" id="2992803"/>
    <lineage>
        <taxon>Bacteria</taxon>
        <taxon>Pseudomonadati</taxon>
        <taxon>Pseudomonadota</taxon>
        <taxon>Gammaproteobacteria</taxon>
        <taxon>Oceanospirillales</taxon>
        <taxon>Oceanospirillaceae</taxon>
        <taxon>Marinomonas</taxon>
    </lineage>
</organism>
<dbReference type="EMBL" id="JAPEUL010000011">
    <property type="protein sequence ID" value="MCW4631188.1"/>
    <property type="molecule type" value="Genomic_DNA"/>
</dbReference>
<keyword evidence="3" id="KW-1185">Reference proteome</keyword>
<keyword evidence="1" id="KW-0732">Signal</keyword>
<name>A0ABT3KKV3_9GAMM</name>